<feature type="transmembrane region" description="Helical" evidence="6">
    <location>
        <begin position="117"/>
        <end position="136"/>
    </location>
</feature>
<feature type="transmembrane region" description="Helical" evidence="6">
    <location>
        <begin position="198"/>
        <end position="222"/>
    </location>
</feature>
<evidence type="ECO:0000256" key="4">
    <source>
        <dbReference type="ARBA" id="ARBA00023136"/>
    </source>
</evidence>
<dbReference type="PIRSF" id="PIRSF005225">
    <property type="entry name" value="LAG1_LAC1"/>
    <property type="match status" value="1"/>
</dbReference>
<evidence type="ECO:0000313" key="9">
    <source>
        <dbReference type="Proteomes" id="UP000886520"/>
    </source>
</evidence>
<evidence type="ECO:0000313" key="8">
    <source>
        <dbReference type="EMBL" id="KAI5084530.1"/>
    </source>
</evidence>
<dbReference type="PANTHER" id="PTHR12560:SF0">
    <property type="entry name" value="LD18904P"/>
    <property type="match status" value="1"/>
</dbReference>
<dbReference type="PROSITE" id="PS50922">
    <property type="entry name" value="TLC"/>
    <property type="match status" value="1"/>
</dbReference>
<organism evidence="8 9">
    <name type="scientific">Adiantum capillus-veneris</name>
    <name type="common">Maidenhair fern</name>
    <dbReference type="NCBI Taxonomy" id="13818"/>
    <lineage>
        <taxon>Eukaryota</taxon>
        <taxon>Viridiplantae</taxon>
        <taxon>Streptophyta</taxon>
        <taxon>Embryophyta</taxon>
        <taxon>Tracheophyta</taxon>
        <taxon>Polypodiopsida</taxon>
        <taxon>Polypodiidae</taxon>
        <taxon>Polypodiales</taxon>
        <taxon>Pteridineae</taxon>
        <taxon>Pteridaceae</taxon>
        <taxon>Vittarioideae</taxon>
        <taxon>Adiantum</taxon>
    </lineage>
</organism>
<comment type="subcellular location">
    <subcellularLocation>
        <location evidence="1">Endoplasmic reticulum membrane</location>
        <topology evidence="1">Multi-pass membrane protein</topology>
    </subcellularLocation>
</comment>
<feature type="transmembrane region" description="Helical" evidence="6">
    <location>
        <begin position="143"/>
        <end position="162"/>
    </location>
</feature>
<dbReference type="Pfam" id="PF03798">
    <property type="entry name" value="TRAM_LAG1_CLN8"/>
    <property type="match status" value="1"/>
</dbReference>
<dbReference type="OrthoDB" id="537032at2759"/>
<dbReference type="GO" id="GO:0050291">
    <property type="term" value="F:sphingosine N-acyltransferase activity"/>
    <property type="evidence" value="ECO:0007669"/>
    <property type="project" value="InterPro"/>
</dbReference>
<dbReference type="InterPro" id="IPR006634">
    <property type="entry name" value="TLC-dom"/>
</dbReference>
<dbReference type="SMART" id="SM00724">
    <property type="entry name" value="TLC"/>
    <property type="match status" value="1"/>
</dbReference>
<accession>A0A9D4VEF5</accession>
<keyword evidence="4 5" id="KW-0472">Membrane</keyword>
<dbReference type="Proteomes" id="UP000886520">
    <property type="component" value="Chromosome 1"/>
</dbReference>
<dbReference type="EMBL" id="JABFUD020000001">
    <property type="protein sequence ID" value="KAI5084530.1"/>
    <property type="molecule type" value="Genomic_DNA"/>
</dbReference>
<proteinExistence type="predicted"/>
<evidence type="ECO:0000256" key="6">
    <source>
        <dbReference type="SAM" id="Phobius"/>
    </source>
</evidence>
<dbReference type="GO" id="GO:0005789">
    <property type="term" value="C:endoplasmic reticulum membrane"/>
    <property type="evidence" value="ECO:0007669"/>
    <property type="project" value="UniProtKB-SubCell"/>
</dbReference>
<evidence type="ECO:0000256" key="3">
    <source>
        <dbReference type="ARBA" id="ARBA00022989"/>
    </source>
</evidence>
<feature type="domain" description="TLC" evidence="7">
    <location>
        <begin position="74"/>
        <end position="274"/>
    </location>
</feature>
<name>A0A9D4VEF5_ADICA</name>
<evidence type="ECO:0000256" key="2">
    <source>
        <dbReference type="ARBA" id="ARBA00022692"/>
    </source>
</evidence>
<dbReference type="AlphaFoldDB" id="A0A9D4VEF5"/>
<evidence type="ECO:0000256" key="1">
    <source>
        <dbReference type="ARBA" id="ARBA00004477"/>
    </source>
</evidence>
<keyword evidence="3 6" id="KW-1133">Transmembrane helix</keyword>
<keyword evidence="9" id="KW-1185">Reference proteome</keyword>
<reference evidence="8" key="1">
    <citation type="submission" date="2021-01" db="EMBL/GenBank/DDBJ databases">
        <title>Adiantum capillus-veneris genome.</title>
        <authorList>
            <person name="Fang Y."/>
            <person name="Liao Q."/>
        </authorList>
    </citation>
    <scope>NUCLEOTIDE SEQUENCE</scope>
    <source>
        <strain evidence="8">H3</strain>
        <tissue evidence="8">Leaf</tissue>
    </source>
</reference>
<evidence type="ECO:0000256" key="5">
    <source>
        <dbReference type="PROSITE-ProRule" id="PRU00205"/>
    </source>
</evidence>
<comment type="caution">
    <text evidence="8">The sequence shown here is derived from an EMBL/GenBank/DDBJ whole genome shotgun (WGS) entry which is preliminary data.</text>
</comment>
<protein>
    <recommendedName>
        <fullName evidence="7">TLC domain-containing protein</fullName>
    </recommendedName>
</protein>
<dbReference type="GO" id="GO:0046513">
    <property type="term" value="P:ceramide biosynthetic process"/>
    <property type="evidence" value="ECO:0007669"/>
    <property type="project" value="InterPro"/>
</dbReference>
<feature type="transmembrane region" description="Helical" evidence="6">
    <location>
        <begin position="15"/>
        <end position="34"/>
    </location>
</feature>
<dbReference type="PANTHER" id="PTHR12560">
    <property type="entry name" value="LONGEVITY ASSURANCE FACTOR 1 LAG1"/>
    <property type="match status" value="1"/>
</dbReference>
<keyword evidence="2 5" id="KW-0812">Transmembrane</keyword>
<evidence type="ECO:0000259" key="7">
    <source>
        <dbReference type="PROSITE" id="PS50922"/>
    </source>
</evidence>
<feature type="transmembrane region" description="Helical" evidence="6">
    <location>
        <begin position="242"/>
        <end position="263"/>
    </location>
</feature>
<dbReference type="InterPro" id="IPR016439">
    <property type="entry name" value="Lag1/Lac1-like"/>
</dbReference>
<sequence length="336" mass="39285">MDLLQSFSSQQPESWDFYLVILAAVSFPLLRFLLDTCLFKRVAIWCLHLDGIGSEKALKDASAVKLSKFKESLWKFSCYTGWEIFIYKISMMEPWFYNHEMYFSGWPHQPLKLPLKLYYTSQCGFYVYGLVALIVWETRRKDFGVMFAHHIITILLISFSYSARFLRVGAMTLALHDVSDLIMELAKLCKYSGKELTASVCFGVFAISWFTLRLVYFPFWVIRSTSYELVKVLDHSSSYHTWIFYSFNTMLITLLIFHIYWWMLICRMAFRQLQNKGKIGEDIRSGIMTLAACFLNFELLRKAANFRINEAGSVKLLTRAEKASTVHPLRIYPPCQ</sequence>
<gene>
    <name evidence="8" type="ORF">GOP47_0000699</name>
</gene>